<reference evidence="2 3" key="1">
    <citation type="submission" date="2019-03" db="EMBL/GenBank/DDBJ databases">
        <title>Draft genome sequence data and analysis of a Fermenting Bacterium, Soehngenia longevitae strain 1933PT, isolated from petroleum reservoir in Azerbaijan.</title>
        <authorList>
            <person name="Grouzdev D.S."/>
            <person name="Bidzhieva S.K."/>
            <person name="Sokolova D.S."/>
            <person name="Tourova T.P."/>
            <person name="Poltaraus A.B."/>
            <person name="Nazina T.N."/>
        </authorList>
    </citation>
    <scope>NUCLEOTIDE SEQUENCE [LARGE SCALE GENOMIC DNA]</scope>
    <source>
        <strain evidence="2 3">1933P</strain>
    </source>
</reference>
<feature type="transmembrane region" description="Helical" evidence="1">
    <location>
        <begin position="6"/>
        <end position="25"/>
    </location>
</feature>
<keyword evidence="1" id="KW-0472">Membrane</keyword>
<accession>A0A4Z0D2J4</accession>
<dbReference type="AlphaFoldDB" id="A0A4Z0D2J4"/>
<comment type="caution">
    <text evidence="2">The sequence shown here is derived from an EMBL/GenBank/DDBJ whole genome shotgun (WGS) entry which is preliminary data.</text>
</comment>
<keyword evidence="1" id="KW-1133">Transmembrane helix</keyword>
<name>A0A4Z0D2J4_9FIRM</name>
<evidence type="ECO:0000256" key="1">
    <source>
        <dbReference type="SAM" id="Phobius"/>
    </source>
</evidence>
<protein>
    <submittedName>
        <fullName evidence="2">Uncharacterized protein</fullName>
    </submittedName>
</protein>
<dbReference type="Proteomes" id="UP000298381">
    <property type="component" value="Unassembled WGS sequence"/>
</dbReference>
<dbReference type="RefSeq" id="WP_135271519.1">
    <property type="nucleotide sequence ID" value="NZ_SRIB01000011.1"/>
</dbReference>
<evidence type="ECO:0000313" key="3">
    <source>
        <dbReference type="Proteomes" id="UP000298381"/>
    </source>
</evidence>
<proteinExistence type="predicted"/>
<organism evidence="2 3">
    <name type="scientific">Soehngenia longivitae</name>
    <dbReference type="NCBI Taxonomy" id="2562294"/>
    <lineage>
        <taxon>Bacteria</taxon>
        <taxon>Bacillati</taxon>
        <taxon>Bacillota</taxon>
        <taxon>Tissierellia</taxon>
        <taxon>Tissierellales</taxon>
        <taxon>Tissierellaceae</taxon>
        <taxon>Soehngenia</taxon>
    </lineage>
</organism>
<sequence length="124" mass="14375">MFDFFISLIIMAEVASLFGYVLVVLKEKYYLKKNIILIDNKYISNDEIEDTDLYEFVLDGTKLTAGDEITIQTKTNEKYKGVVIGAIAKEHSIKIITYTNEIIKLRIDTIREFKILGKYGKFFN</sequence>
<evidence type="ECO:0000313" key="2">
    <source>
        <dbReference type="EMBL" id="TFZ39555.1"/>
    </source>
</evidence>
<dbReference type="OrthoDB" id="1954971at2"/>
<gene>
    <name evidence="2" type="ORF">E4100_07980</name>
</gene>
<keyword evidence="1" id="KW-0812">Transmembrane</keyword>
<dbReference type="EMBL" id="SRIB01000011">
    <property type="protein sequence ID" value="TFZ39555.1"/>
    <property type="molecule type" value="Genomic_DNA"/>
</dbReference>
<keyword evidence="3" id="KW-1185">Reference proteome</keyword>